<organism evidence="1 2">
    <name type="scientific">Bacteroides fragilis str. S36L11</name>
    <dbReference type="NCBI Taxonomy" id="1339327"/>
    <lineage>
        <taxon>Bacteria</taxon>
        <taxon>Pseudomonadati</taxon>
        <taxon>Bacteroidota</taxon>
        <taxon>Bacteroidia</taxon>
        <taxon>Bacteroidales</taxon>
        <taxon>Bacteroidaceae</taxon>
        <taxon>Bacteroides</taxon>
    </lineage>
</organism>
<reference evidence="1 2" key="1">
    <citation type="submission" date="2014-02" db="EMBL/GenBank/DDBJ databases">
        <authorList>
            <person name="Sears C."/>
            <person name="Carroll K."/>
            <person name="Sack B.R."/>
            <person name="Qadri F."/>
            <person name="Myers L.L."/>
            <person name="Chung G.-T."/>
            <person name="Escheverria P."/>
            <person name="Fraser C.M."/>
            <person name="Sadzewicz L."/>
            <person name="Shefchek K.A."/>
            <person name="Tallon L."/>
            <person name="Das S.P."/>
            <person name="Daugherty S."/>
            <person name="Mongodin E.F."/>
        </authorList>
    </citation>
    <scope>NUCLEOTIDE SEQUENCE [LARGE SCALE GENOMIC DNA]</scope>
    <source>
        <strain evidence="1 2">S36L11</strain>
    </source>
</reference>
<dbReference type="RefSeq" id="WP_005784961.1">
    <property type="nucleotide sequence ID" value="NZ_JGDJ01000147.1"/>
</dbReference>
<dbReference type="Proteomes" id="UP000022082">
    <property type="component" value="Unassembled WGS sequence"/>
</dbReference>
<evidence type="ECO:0000313" key="1">
    <source>
        <dbReference type="EMBL" id="EXZ29951.1"/>
    </source>
</evidence>
<name>A0A016ANM5_BACFG</name>
<evidence type="ECO:0000313" key="2">
    <source>
        <dbReference type="Proteomes" id="UP000022082"/>
    </source>
</evidence>
<evidence type="ECO:0008006" key="3">
    <source>
        <dbReference type="Google" id="ProtNLM"/>
    </source>
</evidence>
<sequence>MKKFIIKAISFVFLFVFIDFFSGLVFDTLKKNAKGGSTQNNYHIMKECTDDIIILGSSRAIHHYMPTVIEDSTQMSCYNCGEEGNGSILAAARLKMILSRYNPKLVIYEVTPGYDYLMDISYTQYLRYLKPYYAEPNVKNIVDRFVDKNTRLTLRSNLYKENSASIAYLLDNITYRDNLKGFAPLHTTMKQGTTFKLDTTPPVVDLKKSILLEEMVQECRDLDIPFLFVVSPMYIPLESCYYDEARRIATKYGVPFISHIKEKGFCGNYLYFQDNSHMNEKGAHEYSKIFAHELKSFGWVK</sequence>
<dbReference type="EMBL" id="JGDJ01000147">
    <property type="protein sequence ID" value="EXZ29951.1"/>
    <property type="molecule type" value="Genomic_DNA"/>
</dbReference>
<protein>
    <recommendedName>
        <fullName evidence="3">SGNH/GDSL hydrolase family protein</fullName>
    </recommendedName>
</protein>
<dbReference type="SUPFAM" id="SSF52266">
    <property type="entry name" value="SGNH hydrolase"/>
    <property type="match status" value="1"/>
</dbReference>
<dbReference type="AlphaFoldDB" id="A0A016ANM5"/>
<comment type="caution">
    <text evidence="1">The sequence shown here is derived from an EMBL/GenBank/DDBJ whole genome shotgun (WGS) entry which is preliminary data.</text>
</comment>
<accession>A0A016ANM5</accession>
<proteinExistence type="predicted"/>
<gene>
    <name evidence="1" type="ORF">M136_0733</name>
</gene>
<dbReference type="PATRIC" id="fig|1339327.3.peg.1397"/>